<evidence type="ECO:0000313" key="2">
    <source>
        <dbReference type="EMBL" id="KZP02867.1"/>
    </source>
</evidence>
<dbReference type="PANTHER" id="PTHR33840">
    <property type="match status" value="1"/>
</dbReference>
<accession>A0A167TEU8</accession>
<proteinExistence type="predicted"/>
<name>A0A167TEU8_9AGAM</name>
<gene>
    <name evidence="2" type="ORF">FIBSPDRAFT_1023161</name>
</gene>
<dbReference type="Proteomes" id="UP000076532">
    <property type="component" value="Unassembled WGS sequence"/>
</dbReference>
<keyword evidence="3" id="KW-1185">Reference proteome</keyword>
<dbReference type="STRING" id="436010.A0A167TEU8"/>
<dbReference type="InterPro" id="IPR018712">
    <property type="entry name" value="Tle1-like_cat"/>
</dbReference>
<organism evidence="2 3">
    <name type="scientific">Athelia psychrophila</name>
    <dbReference type="NCBI Taxonomy" id="1759441"/>
    <lineage>
        <taxon>Eukaryota</taxon>
        <taxon>Fungi</taxon>
        <taxon>Dikarya</taxon>
        <taxon>Basidiomycota</taxon>
        <taxon>Agaricomycotina</taxon>
        <taxon>Agaricomycetes</taxon>
        <taxon>Agaricomycetidae</taxon>
        <taxon>Atheliales</taxon>
        <taxon>Atheliaceae</taxon>
        <taxon>Athelia</taxon>
    </lineage>
</organism>
<feature type="domain" description="T6SS Phospholipase effector Tle1-like catalytic" evidence="1">
    <location>
        <begin position="9"/>
        <end position="90"/>
    </location>
</feature>
<dbReference type="AlphaFoldDB" id="A0A167TEU8"/>
<reference evidence="2 3" key="1">
    <citation type="journal article" date="2016" name="Mol. Biol. Evol.">
        <title>Comparative Genomics of Early-Diverging Mushroom-Forming Fungi Provides Insights into the Origins of Lignocellulose Decay Capabilities.</title>
        <authorList>
            <person name="Nagy L.G."/>
            <person name="Riley R."/>
            <person name="Tritt A."/>
            <person name="Adam C."/>
            <person name="Daum C."/>
            <person name="Floudas D."/>
            <person name="Sun H."/>
            <person name="Yadav J.S."/>
            <person name="Pangilinan J."/>
            <person name="Larsson K.H."/>
            <person name="Matsuura K."/>
            <person name="Barry K."/>
            <person name="Labutti K."/>
            <person name="Kuo R."/>
            <person name="Ohm R.A."/>
            <person name="Bhattacharya S.S."/>
            <person name="Shirouzu T."/>
            <person name="Yoshinaga Y."/>
            <person name="Martin F.M."/>
            <person name="Grigoriev I.V."/>
            <person name="Hibbett D.S."/>
        </authorList>
    </citation>
    <scope>NUCLEOTIDE SEQUENCE [LARGE SCALE GENOMIC DNA]</scope>
    <source>
        <strain evidence="2 3">CBS 109695</strain>
    </source>
</reference>
<protein>
    <recommendedName>
        <fullName evidence="1">T6SS Phospholipase effector Tle1-like catalytic domain-containing protein</fullName>
    </recommendedName>
</protein>
<dbReference type="EMBL" id="KV418264">
    <property type="protein sequence ID" value="KZP02867.1"/>
    <property type="molecule type" value="Genomic_DNA"/>
</dbReference>
<dbReference type="PANTHER" id="PTHR33840:SF1">
    <property type="entry name" value="TLE1 PHOSPHOLIPASE DOMAIN-CONTAINING PROTEIN"/>
    <property type="match status" value="1"/>
</dbReference>
<sequence length="185" mass="21510">MFPHIVESCDHVCYFRHALALDERRVKFLPEYVHEGSSHRPDEPLFPNQKKCTANIKEVWFAGTHSDVGGGDRVNKDLQLADIPMLWMRNEAIVAGLHLEATDIKWKLTDLEHHTTPPLSVFWKILEHLPVRRLSYKGHHSTSYRFGLYFFFMLHQLGSYEASNVDISTFTDLIAEKVGRYSKDR</sequence>
<dbReference type="OrthoDB" id="3264987at2759"/>
<dbReference type="Pfam" id="PF09994">
    <property type="entry name" value="T6SS_Tle1-like_cat"/>
    <property type="match status" value="1"/>
</dbReference>
<evidence type="ECO:0000313" key="3">
    <source>
        <dbReference type="Proteomes" id="UP000076532"/>
    </source>
</evidence>
<evidence type="ECO:0000259" key="1">
    <source>
        <dbReference type="Pfam" id="PF09994"/>
    </source>
</evidence>